<protein>
    <submittedName>
        <fullName evidence="1">Uncharacterized protein</fullName>
    </submittedName>
</protein>
<sequence length="90" mass="10515">MKPTRVSEQLYKIILEDCSSVFGADGDLVADFVMEIFGIYLSEVGWENERRVLEKVKEKIENFLAEDLKDWNRNDSNLPQKENVENSKEM</sequence>
<dbReference type="KEGG" id="fpe:Ferpe_0565"/>
<organism evidence="1 2">
    <name type="scientific">Fervidobacterium pennivorans (strain DSM 9078 / Ven5)</name>
    <dbReference type="NCBI Taxonomy" id="771875"/>
    <lineage>
        <taxon>Bacteria</taxon>
        <taxon>Thermotogati</taxon>
        <taxon>Thermotogota</taxon>
        <taxon>Thermotogae</taxon>
        <taxon>Thermotogales</taxon>
        <taxon>Fervidobacteriaceae</taxon>
        <taxon>Fervidobacterium</taxon>
    </lineage>
</organism>
<name>H9UB06_FERPD</name>
<dbReference type="HOGENOM" id="CLU_2436436_0_0_0"/>
<accession>H9UB06</accession>
<dbReference type="RefSeq" id="WP_014451164.1">
    <property type="nucleotide sequence ID" value="NC_017095.1"/>
</dbReference>
<dbReference type="STRING" id="771875.Ferpe_0565"/>
<dbReference type="EMBL" id="CP003260">
    <property type="protein sequence ID" value="AFG34699.1"/>
    <property type="molecule type" value="Genomic_DNA"/>
</dbReference>
<gene>
    <name evidence="1" type="ordered locus">Ferpe_0565</name>
</gene>
<dbReference type="PATRIC" id="fig|771875.3.peg.575"/>
<reference evidence="1" key="1">
    <citation type="submission" date="2012-03" db="EMBL/GenBank/DDBJ databases">
        <title>Complete sequence of Fervidobacterium pennivorans DSM 9078.</title>
        <authorList>
            <consortium name="US DOE Joint Genome Institute"/>
            <person name="Lucas S."/>
            <person name="Han J."/>
            <person name="Lapidus A."/>
            <person name="Cheng J.-F."/>
            <person name="Goodwin L."/>
            <person name="Pitluck S."/>
            <person name="Peters L."/>
            <person name="Ovchinnikova G."/>
            <person name="Lu M."/>
            <person name="Detter J.C."/>
            <person name="Han C."/>
            <person name="Tapia R."/>
            <person name="Land M."/>
            <person name="Hauser L."/>
            <person name="Kyrpides N."/>
            <person name="Ivanova N."/>
            <person name="Pagani I."/>
            <person name="Noll K.M."/>
            <person name="Woyke T."/>
        </authorList>
    </citation>
    <scope>NUCLEOTIDE SEQUENCE</scope>
    <source>
        <strain evidence="1">DSM 9078</strain>
    </source>
</reference>
<keyword evidence="2" id="KW-1185">Reference proteome</keyword>
<dbReference type="AlphaFoldDB" id="H9UB06"/>
<proteinExistence type="predicted"/>
<evidence type="ECO:0000313" key="2">
    <source>
        <dbReference type="Proteomes" id="UP000007384"/>
    </source>
</evidence>
<dbReference type="Proteomes" id="UP000007384">
    <property type="component" value="Chromosome"/>
</dbReference>
<evidence type="ECO:0000313" key="1">
    <source>
        <dbReference type="EMBL" id="AFG34699.1"/>
    </source>
</evidence>